<comment type="caution">
    <text evidence="5">The sequence shown here is derived from an EMBL/GenBank/DDBJ whole genome shotgun (WGS) entry which is preliminary data.</text>
</comment>
<dbReference type="InterPro" id="IPR000845">
    <property type="entry name" value="Nucleoside_phosphorylase_d"/>
</dbReference>
<dbReference type="PANTHER" id="PTHR43691:SF11">
    <property type="entry name" value="FI09636P-RELATED"/>
    <property type="match status" value="1"/>
</dbReference>
<dbReference type="EC" id="2.4.2.3" evidence="1"/>
<evidence type="ECO:0000313" key="5">
    <source>
        <dbReference type="EMBL" id="MCU6747982.1"/>
    </source>
</evidence>
<dbReference type="InterPro" id="IPR035994">
    <property type="entry name" value="Nucleoside_phosphorylase_sf"/>
</dbReference>
<dbReference type="RefSeq" id="WP_242866620.1">
    <property type="nucleotide sequence ID" value="NZ_JAOQJX010000014.1"/>
</dbReference>
<proteinExistence type="predicted"/>
<name>A0ABT2TCL9_9FIRM</name>
<organism evidence="5 6">
    <name type="scientific">Faecalicatena acetigenes</name>
    <dbReference type="NCBI Taxonomy" id="2981790"/>
    <lineage>
        <taxon>Bacteria</taxon>
        <taxon>Bacillati</taxon>
        <taxon>Bacillota</taxon>
        <taxon>Clostridia</taxon>
        <taxon>Lachnospirales</taxon>
        <taxon>Lachnospiraceae</taxon>
        <taxon>Faecalicatena</taxon>
    </lineage>
</organism>
<gene>
    <name evidence="5" type="ORF">OCV51_10015</name>
</gene>
<evidence type="ECO:0000313" key="6">
    <source>
        <dbReference type="Proteomes" id="UP001652394"/>
    </source>
</evidence>
<dbReference type="EMBL" id="JAOQJX010000014">
    <property type="protein sequence ID" value="MCU6747982.1"/>
    <property type="molecule type" value="Genomic_DNA"/>
</dbReference>
<evidence type="ECO:0000259" key="4">
    <source>
        <dbReference type="Pfam" id="PF01048"/>
    </source>
</evidence>
<dbReference type="Gene3D" id="3.40.50.1580">
    <property type="entry name" value="Nucleoside phosphorylase domain"/>
    <property type="match status" value="1"/>
</dbReference>
<evidence type="ECO:0000256" key="3">
    <source>
        <dbReference type="ARBA" id="ARBA00048447"/>
    </source>
</evidence>
<dbReference type="Proteomes" id="UP001652394">
    <property type="component" value="Unassembled WGS sequence"/>
</dbReference>
<dbReference type="Pfam" id="PF01048">
    <property type="entry name" value="PNP_UDP_1"/>
    <property type="match status" value="1"/>
</dbReference>
<feature type="domain" description="Nucleoside phosphorylase" evidence="4">
    <location>
        <begin position="28"/>
        <end position="239"/>
    </location>
</feature>
<dbReference type="PANTHER" id="PTHR43691">
    <property type="entry name" value="URIDINE PHOSPHORYLASE"/>
    <property type="match status" value="1"/>
</dbReference>
<evidence type="ECO:0000256" key="1">
    <source>
        <dbReference type="ARBA" id="ARBA00011888"/>
    </source>
</evidence>
<protein>
    <recommendedName>
        <fullName evidence="2">Uridine phosphorylase</fullName>
        <ecNumber evidence="1">2.4.2.3</ecNumber>
    </recommendedName>
</protein>
<evidence type="ECO:0000256" key="2">
    <source>
        <dbReference type="ARBA" id="ARBA00021980"/>
    </source>
</evidence>
<comment type="catalytic activity">
    <reaction evidence="3">
        <text>uridine + phosphate = alpha-D-ribose 1-phosphate + uracil</text>
        <dbReference type="Rhea" id="RHEA:24388"/>
        <dbReference type="ChEBI" id="CHEBI:16704"/>
        <dbReference type="ChEBI" id="CHEBI:17568"/>
        <dbReference type="ChEBI" id="CHEBI:43474"/>
        <dbReference type="ChEBI" id="CHEBI:57720"/>
        <dbReference type="EC" id="2.4.2.3"/>
    </reaction>
</comment>
<sequence>MNFISASSPKINGKMPHLLCEEGDIGEIVLLPGDPGRVELFQELCEEFRIISRNREYTIGTGYYKDMKISVCSTGIGAASTEIAVAQLIGLGAKALIRIGGTGVLKKEIPCGSMIINTGAMRLGGTSTFYAPLEYPAVASVEVIDSLIEACEESHIQYYTGICASIASFYHGQGRALPYEKEYDEASQLEKYQKLNLVNLEMEAETIYTMASLQNIYAGSICSVHCNRVTDQWEVDNAKAQRRMCMLALEGAWKLNKRYIKGGKES</sequence>
<reference evidence="5 6" key="1">
    <citation type="journal article" date="2021" name="ISME Commun">
        <title>Automated analysis of genomic sequences facilitates high-throughput and comprehensive description of bacteria.</title>
        <authorList>
            <person name="Hitch T.C.A."/>
        </authorList>
    </citation>
    <scope>NUCLEOTIDE SEQUENCE [LARGE SCALE GENOMIC DNA]</scope>
    <source>
        <strain evidence="5 6">H2_18</strain>
    </source>
</reference>
<accession>A0ABT2TCL9</accession>
<dbReference type="CDD" id="cd17767">
    <property type="entry name" value="UP_EcUdp-like"/>
    <property type="match status" value="1"/>
</dbReference>
<dbReference type="SUPFAM" id="SSF53167">
    <property type="entry name" value="Purine and uridine phosphorylases"/>
    <property type="match status" value="1"/>
</dbReference>
<keyword evidence="6" id="KW-1185">Reference proteome</keyword>